<dbReference type="Pfam" id="PF17668">
    <property type="entry name" value="Acetyltransf_17"/>
    <property type="match status" value="1"/>
</dbReference>
<comment type="caution">
    <text evidence="2">The sequence shown here is derived from an EMBL/GenBank/DDBJ whole genome shotgun (WGS) entry which is preliminary data.</text>
</comment>
<dbReference type="Pfam" id="PF13527">
    <property type="entry name" value="Acetyltransf_9"/>
    <property type="match status" value="1"/>
</dbReference>
<dbReference type="AlphaFoldDB" id="A0AAD5SZA3"/>
<proteinExistence type="predicted"/>
<reference evidence="2" key="1">
    <citation type="submission" date="2020-05" db="EMBL/GenBank/DDBJ databases">
        <title>Phylogenomic resolution of chytrid fungi.</title>
        <authorList>
            <person name="Stajich J.E."/>
            <person name="Amses K."/>
            <person name="Simmons R."/>
            <person name="Seto K."/>
            <person name="Myers J."/>
            <person name="Bonds A."/>
            <person name="Quandt C.A."/>
            <person name="Barry K."/>
            <person name="Liu P."/>
            <person name="Grigoriev I."/>
            <person name="Longcore J.E."/>
            <person name="James T.Y."/>
        </authorList>
    </citation>
    <scope>NUCLEOTIDE SEQUENCE</scope>
    <source>
        <strain evidence="2">JEL0513</strain>
    </source>
</reference>
<sequence length="473" mass="52749">MAEVEFRQIESDADVLAVARTSSLAYPTGEFYSDATLPKLVKILVDRRKNSDKRLYGLFLKNVAHFEPGQVGAVVIGAKPNPITSEIEHSEVQPSVEPSGGLVAHFLHRDFSVNLFGVERTLGGLAFVGVDLLHKKRGYAKTLVTQWLKLCDNQGQYLAALWPFRPDFYTKMGFGVSSPFYDYTITPSVIPTTRRFAGNLKHKGAASFDVLRHLTVAQISEITECQKRCASATHGMLAVEEQNVSLFNDNGITRVLGFRDSEKVLRGYIAFKFVKVDHVGSDLNVVELIYETTEALYAILQFLRQQDDQVRFIKIKSQDTDFFRLLEDPRGANSSQQHVASSQSVGMMYKVVNIVKLFSEYFIDRDFNGVDLTVLIRVQDTLTPEMNPEIVVSFVKGHATVVKSGSETTVNANETTEATLDIGIAEFSTLVVGAIDLKTLIKYGKAIVVPADKERVVTKAFWSEDLPKNSFHF</sequence>
<dbReference type="InterPro" id="IPR051554">
    <property type="entry name" value="Acetyltransferase_Eis"/>
</dbReference>
<keyword evidence="3" id="KW-1185">Reference proteome</keyword>
<dbReference type="Gene3D" id="3.40.630.30">
    <property type="match status" value="2"/>
</dbReference>
<dbReference type="PANTHER" id="PTHR37817">
    <property type="entry name" value="N-ACETYLTRANSFERASE EIS"/>
    <property type="match status" value="1"/>
</dbReference>
<dbReference type="PANTHER" id="PTHR37817:SF1">
    <property type="entry name" value="N-ACETYLTRANSFERASE EIS"/>
    <property type="match status" value="1"/>
</dbReference>
<dbReference type="SUPFAM" id="SSF55718">
    <property type="entry name" value="SCP-like"/>
    <property type="match status" value="1"/>
</dbReference>
<dbReference type="EMBL" id="JADGJH010000964">
    <property type="protein sequence ID" value="KAJ3120454.1"/>
    <property type="molecule type" value="Genomic_DNA"/>
</dbReference>
<protein>
    <recommendedName>
        <fullName evidence="1">Eis-like acetyltransferase domain-containing protein</fullName>
    </recommendedName>
</protein>
<evidence type="ECO:0000259" key="1">
    <source>
        <dbReference type="Pfam" id="PF17668"/>
    </source>
</evidence>
<gene>
    <name evidence="2" type="ORF">HK100_012786</name>
</gene>
<dbReference type="Gene3D" id="3.30.1050.10">
    <property type="entry name" value="SCP2 sterol-binding domain"/>
    <property type="match status" value="1"/>
</dbReference>
<organism evidence="2 3">
    <name type="scientific">Physocladia obscura</name>
    <dbReference type="NCBI Taxonomy" id="109957"/>
    <lineage>
        <taxon>Eukaryota</taxon>
        <taxon>Fungi</taxon>
        <taxon>Fungi incertae sedis</taxon>
        <taxon>Chytridiomycota</taxon>
        <taxon>Chytridiomycota incertae sedis</taxon>
        <taxon>Chytridiomycetes</taxon>
        <taxon>Chytridiales</taxon>
        <taxon>Chytriomycetaceae</taxon>
        <taxon>Physocladia</taxon>
    </lineage>
</organism>
<accession>A0AAD5SZA3</accession>
<feature type="domain" description="Eis-like acetyltransferase" evidence="1">
    <location>
        <begin position="249"/>
        <end position="334"/>
    </location>
</feature>
<evidence type="ECO:0000313" key="2">
    <source>
        <dbReference type="EMBL" id="KAJ3120454.1"/>
    </source>
</evidence>
<dbReference type="SUPFAM" id="SSF55729">
    <property type="entry name" value="Acyl-CoA N-acyltransferases (Nat)"/>
    <property type="match status" value="1"/>
</dbReference>
<dbReference type="InterPro" id="IPR016181">
    <property type="entry name" value="Acyl_CoA_acyltransferase"/>
</dbReference>
<dbReference type="InterPro" id="IPR041380">
    <property type="entry name" value="Acetyltransf_17"/>
</dbReference>
<dbReference type="GO" id="GO:0034069">
    <property type="term" value="F:aminoglycoside N-acetyltransferase activity"/>
    <property type="evidence" value="ECO:0007669"/>
    <property type="project" value="TreeGrafter"/>
</dbReference>
<dbReference type="InterPro" id="IPR036527">
    <property type="entry name" value="SCP2_sterol-bd_dom_sf"/>
</dbReference>
<evidence type="ECO:0000313" key="3">
    <source>
        <dbReference type="Proteomes" id="UP001211907"/>
    </source>
</evidence>
<dbReference type="Proteomes" id="UP001211907">
    <property type="component" value="Unassembled WGS sequence"/>
</dbReference>
<dbReference type="GO" id="GO:0030649">
    <property type="term" value="P:aminoglycoside antibiotic catabolic process"/>
    <property type="evidence" value="ECO:0007669"/>
    <property type="project" value="TreeGrafter"/>
</dbReference>
<name>A0AAD5SZA3_9FUNG</name>